<dbReference type="Proteomes" id="UP000071561">
    <property type="component" value="Chromosome"/>
</dbReference>
<evidence type="ECO:0000259" key="1">
    <source>
        <dbReference type="Pfam" id="PF03235"/>
    </source>
</evidence>
<dbReference type="AlphaFoldDB" id="A0A127VAL4"/>
<dbReference type="Pfam" id="PF03235">
    <property type="entry name" value="GmrSD_N"/>
    <property type="match status" value="1"/>
</dbReference>
<name>A0A127VAL4_9SPHI</name>
<gene>
    <name evidence="2" type="ORF">AY601_1339</name>
</gene>
<feature type="domain" description="GmrSD restriction endonucleases N-terminal" evidence="1">
    <location>
        <begin position="26"/>
        <end position="159"/>
    </location>
</feature>
<dbReference type="EMBL" id="CP014504">
    <property type="protein sequence ID" value="AMP98257.1"/>
    <property type="molecule type" value="Genomic_DNA"/>
</dbReference>
<dbReference type="RefSeq" id="WP_068398217.1">
    <property type="nucleotide sequence ID" value="NZ_CP014504.1"/>
</dbReference>
<dbReference type="OrthoDB" id="9764212at2"/>
<accession>A0A127VAL4</accession>
<dbReference type="InterPro" id="IPR004919">
    <property type="entry name" value="GmrSD_N"/>
</dbReference>
<evidence type="ECO:0000313" key="2">
    <source>
        <dbReference type="EMBL" id="AMP98257.1"/>
    </source>
</evidence>
<organism evidence="2 3">
    <name type="scientific">Pedobacter cryoconitis</name>
    <dbReference type="NCBI Taxonomy" id="188932"/>
    <lineage>
        <taxon>Bacteria</taxon>
        <taxon>Pseudomonadati</taxon>
        <taxon>Bacteroidota</taxon>
        <taxon>Sphingobacteriia</taxon>
        <taxon>Sphingobacteriales</taxon>
        <taxon>Sphingobacteriaceae</taxon>
        <taxon>Pedobacter</taxon>
    </lineage>
</organism>
<reference evidence="2 3" key="1">
    <citation type="submission" date="2016-03" db="EMBL/GenBank/DDBJ databases">
        <title>Complete genome sequence of Pedobacter cryoconitis PAMC 27485.</title>
        <authorList>
            <person name="Lee J."/>
            <person name="Kim O.-S."/>
        </authorList>
    </citation>
    <scope>NUCLEOTIDE SEQUENCE [LARGE SCALE GENOMIC DNA]</scope>
    <source>
        <strain evidence="2 3">PAMC 27485</strain>
    </source>
</reference>
<keyword evidence="3" id="KW-1185">Reference proteome</keyword>
<sequence length="347" mass="40470">MSNIIQTTHRDIAWFKQANEFHQLQMKPQFQRNLVWTDKQKSFLIDSILNSYPVPELYMQDIISGDGSKLYIVVDGQQRITACLDFIDNQFQIDGKDSPSYAEMSFDDLSTDQKKKIYSYSFVVRLLPEMSDPEIREIFSRLNRNNVVLNAQELRQATYWGQFIQTMNEIADNDVWRILGVFTPKDVKRMLDVEFISELAVASIHGVQNKKLTLDKYYEIYEDEFPQRDETIYTFDLVTREISHLLPNINKTRWSKKTDFYTLFVLLSNRKDLLPLGQVKKALGETLLNGIGNLIDKYVSTDKEQIPTIGFDENIKEYSINLRASSDLGARKKREDALQKLLEPLFS</sequence>
<dbReference type="PANTHER" id="PTHR39639:SF1">
    <property type="entry name" value="DUF262 DOMAIN-CONTAINING PROTEIN"/>
    <property type="match status" value="1"/>
</dbReference>
<proteinExistence type="predicted"/>
<dbReference type="KEGG" id="pcm:AY601_1339"/>
<dbReference type="PANTHER" id="PTHR39639">
    <property type="entry name" value="CHROMOSOME 16, WHOLE GENOME SHOTGUN SEQUENCE"/>
    <property type="match status" value="1"/>
</dbReference>
<protein>
    <recommendedName>
        <fullName evidence="1">GmrSD restriction endonucleases N-terminal domain-containing protein</fullName>
    </recommendedName>
</protein>
<evidence type="ECO:0000313" key="3">
    <source>
        <dbReference type="Proteomes" id="UP000071561"/>
    </source>
</evidence>
<dbReference type="PATRIC" id="fig|188932.3.peg.1392"/>